<dbReference type="RefSeq" id="XP_047777778.1">
    <property type="nucleotide sequence ID" value="XM_047916348.1"/>
</dbReference>
<accession>A0A4Y9Z7Q5</accession>
<dbReference type="EMBL" id="SEKV01000004">
    <property type="protein sequence ID" value="TFY69841.1"/>
    <property type="molecule type" value="Genomic_DNA"/>
</dbReference>
<dbReference type="Proteomes" id="UP000814176">
    <property type="component" value="Unassembled WGS sequence"/>
</dbReference>
<sequence>MAHVTDPVDRRPARTSSSHLPPELWDHVIDELSSNCPALRACGLTHRAWVASTRRHLFRAVKLNTIAGCEQFRELVLASSSVGTGIAQYVCDVTLTKVRLRLDRPDDPMVSNVPPLERTLSMLPNVSCLWLDDVDVKWWPELPGTDPLDNGYPDRPLRSLFTLPRLRTLHVLSVVFDSISDIVLLLAAFPQASSFQLRYLLPIHSGPGYWPPQLPENMRTDAQPVICIRDLTVAALTETARLLSALKRPPFECALQKLHWGLMPHIFTRRADEESLFMTIVREASSTLKELEVHCMANSIVFAEMDLSLHSHLRMLRVALLSTTDVESNTFPPTFSTLLSRTPDTLRALHLPIQLSVSSDGIPLWSFMDWPSVDETLALLHKRNPLLVVYLRLFCGLRLNARLPEVVQPLMSRLSTALRAGLRVRVSLGGYTPGPAGESVPDEYYWLA</sequence>
<dbReference type="STRING" id="34475.A0A4Y9Z7Q5"/>
<gene>
    <name evidence="1" type="ORF">C8Q71DRAFT_114450</name>
    <name evidence="2" type="ORF">EVJ58_g167</name>
</gene>
<dbReference type="EMBL" id="JADCUA010000013">
    <property type="protein sequence ID" value="KAH9835345.1"/>
    <property type="molecule type" value="Genomic_DNA"/>
</dbReference>
<name>A0A4Y9Z7Q5_9APHY</name>
<evidence type="ECO:0000313" key="3">
    <source>
        <dbReference type="Proteomes" id="UP000298390"/>
    </source>
</evidence>
<organism evidence="2 3">
    <name type="scientific">Rhodofomes roseus</name>
    <dbReference type="NCBI Taxonomy" id="34475"/>
    <lineage>
        <taxon>Eukaryota</taxon>
        <taxon>Fungi</taxon>
        <taxon>Dikarya</taxon>
        <taxon>Basidiomycota</taxon>
        <taxon>Agaricomycotina</taxon>
        <taxon>Agaricomycetes</taxon>
        <taxon>Polyporales</taxon>
        <taxon>Rhodofomes</taxon>
    </lineage>
</organism>
<reference evidence="2 3" key="1">
    <citation type="submission" date="2019-01" db="EMBL/GenBank/DDBJ databases">
        <title>Genome sequencing of the rare red list fungi Fomitopsis rosea.</title>
        <authorList>
            <person name="Buettner E."/>
            <person name="Kellner H."/>
        </authorList>
    </citation>
    <scope>NUCLEOTIDE SEQUENCE [LARGE SCALE GENOMIC DNA]</scope>
    <source>
        <strain evidence="2 3">DSM 105464</strain>
    </source>
</reference>
<reference evidence="1 4" key="2">
    <citation type="journal article" date="2021" name="Environ. Microbiol.">
        <title>Gene family expansions and transcriptome signatures uncover fungal adaptations to wood decay.</title>
        <authorList>
            <person name="Hage H."/>
            <person name="Miyauchi S."/>
            <person name="Viragh M."/>
            <person name="Drula E."/>
            <person name="Min B."/>
            <person name="Chaduli D."/>
            <person name="Navarro D."/>
            <person name="Favel A."/>
            <person name="Norest M."/>
            <person name="Lesage-Meessen L."/>
            <person name="Balint B."/>
            <person name="Merenyi Z."/>
            <person name="de Eugenio L."/>
            <person name="Morin E."/>
            <person name="Martinez A.T."/>
            <person name="Baldrian P."/>
            <person name="Stursova M."/>
            <person name="Martinez M.J."/>
            <person name="Novotny C."/>
            <person name="Magnuson J.K."/>
            <person name="Spatafora J.W."/>
            <person name="Maurice S."/>
            <person name="Pangilinan J."/>
            <person name="Andreopoulos W."/>
            <person name="LaButti K."/>
            <person name="Hundley H."/>
            <person name="Na H."/>
            <person name="Kuo A."/>
            <person name="Barry K."/>
            <person name="Lipzen A."/>
            <person name="Henrissat B."/>
            <person name="Riley R."/>
            <person name="Ahrendt S."/>
            <person name="Nagy L.G."/>
            <person name="Grigoriev I.V."/>
            <person name="Martin F."/>
            <person name="Rosso M.N."/>
        </authorList>
    </citation>
    <scope>NUCLEOTIDE SEQUENCE [LARGE SCALE GENOMIC DNA]</scope>
    <source>
        <strain evidence="1 4">CIRM-BRFM 1785</strain>
    </source>
</reference>
<evidence type="ECO:0000313" key="4">
    <source>
        <dbReference type="Proteomes" id="UP000814176"/>
    </source>
</evidence>
<dbReference type="AlphaFoldDB" id="A0A4Y9Z7Q5"/>
<keyword evidence="4" id="KW-1185">Reference proteome</keyword>
<proteinExistence type="predicted"/>
<dbReference type="OrthoDB" id="2797087at2759"/>
<evidence type="ECO:0000313" key="2">
    <source>
        <dbReference type="EMBL" id="TFY69841.1"/>
    </source>
</evidence>
<evidence type="ECO:0008006" key="5">
    <source>
        <dbReference type="Google" id="ProtNLM"/>
    </source>
</evidence>
<comment type="caution">
    <text evidence="2">The sequence shown here is derived from an EMBL/GenBank/DDBJ whole genome shotgun (WGS) entry which is preliminary data.</text>
</comment>
<evidence type="ECO:0000313" key="1">
    <source>
        <dbReference type="EMBL" id="KAH9835345.1"/>
    </source>
</evidence>
<protein>
    <recommendedName>
        <fullName evidence="5">F-box domain-containing protein</fullName>
    </recommendedName>
</protein>
<dbReference type="GeneID" id="71997080"/>
<dbReference type="Proteomes" id="UP000298390">
    <property type="component" value="Unassembled WGS sequence"/>
</dbReference>